<comment type="subcellular location">
    <subcellularLocation>
        <location evidence="1">Membrane</location>
    </subcellularLocation>
</comment>
<dbReference type="Pfam" id="PF03717">
    <property type="entry name" value="PBP_dimer"/>
    <property type="match status" value="1"/>
</dbReference>
<dbReference type="InterPro" id="IPR012338">
    <property type="entry name" value="Beta-lactam/transpept-like"/>
</dbReference>
<keyword evidence="12" id="KW-1185">Reference proteome</keyword>
<proteinExistence type="inferred from homology"/>
<keyword evidence="5" id="KW-0472">Membrane</keyword>
<comment type="similarity">
    <text evidence="3">Belongs to the transpeptidase family.</text>
</comment>
<evidence type="ECO:0000259" key="8">
    <source>
        <dbReference type="Pfam" id="PF00905"/>
    </source>
</evidence>
<name>A0A8E2IEI6_9BACI</name>
<evidence type="ECO:0000313" key="12">
    <source>
        <dbReference type="Proteomes" id="UP000189761"/>
    </source>
</evidence>
<feature type="domain" description="NTF2-like N-terminal transpeptidase" evidence="10">
    <location>
        <begin position="23"/>
        <end position="146"/>
    </location>
</feature>
<protein>
    <recommendedName>
        <fullName evidence="4">serine-type D-Ala-D-Ala carboxypeptidase</fullName>
        <ecNumber evidence="4">3.4.16.4</ecNumber>
    </recommendedName>
</protein>
<dbReference type="SUPFAM" id="SSF56519">
    <property type="entry name" value="Penicillin binding protein dimerisation domain"/>
    <property type="match status" value="1"/>
</dbReference>
<keyword evidence="11" id="KW-0808">Transferase</keyword>
<comment type="catalytic activity">
    <reaction evidence="6">
        <text>Preferential cleavage: (Ac)2-L-Lys-D-Ala-|-D-Ala. Also transpeptidation of peptidyl-alanyl moieties that are N-acyl substituents of D-alanine.</text>
        <dbReference type="EC" id="3.4.16.4"/>
    </reaction>
</comment>
<dbReference type="GO" id="GO:0008658">
    <property type="term" value="F:penicillin binding"/>
    <property type="evidence" value="ECO:0007669"/>
    <property type="project" value="InterPro"/>
</dbReference>
<evidence type="ECO:0000256" key="6">
    <source>
        <dbReference type="ARBA" id="ARBA00034000"/>
    </source>
</evidence>
<evidence type="ECO:0000256" key="1">
    <source>
        <dbReference type="ARBA" id="ARBA00004370"/>
    </source>
</evidence>
<dbReference type="GO" id="GO:0071555">
    <property type="term" value="P:cell wall organization"/>
    <property type="evidence" value="ECO:0007669"/>
    <property type="project" value="TreeGrafter"/>
</dbReference>
<dbReference type="RefSeq" id="WP_078110136.1">
    <property type="nucleotide sequence ID" value="NZ_CP065424.1"/>
</dbReference>
<gene>
    <name evidence="11" type="ORF">BWZ43_10485</name>
</gene>
<sequence length="668" mass="73401">MKKAIFFILLSLFVLAACEKEPTPNERFNEYVKLWEKNNFEKMYSDYLSSHSKKEYKSKDFVDRYPKIYKDLEIKDVKITFKKLKEEDYKKKDKVSVPVKLSFQTMAGAVNYEEKVTLKKEEKDDQANWYIDWKPNLILPGLEKGDKIVPETISPQRGEIRDRNGSGLAINGEIYEVGIVPEKMGGKDAEVKSQLASLLNMSVEEIDNKLNAGWVKPNLFVPIKKISSENEALLQKLWALPGVDKQDTSGRVYPFGEAAAHLVGYVGPITAEELEKQKGKGYTANSVIGKRGLEQLFEEDLRGKAGEKISIIKSDGSEEVIAEEEVKNGKNISVTIDGELQSRIYNEMKGNAGTAAAIHPLTGEVLSLVSSPSFDPNAFALGLSGEEYSKLEKDPLQPLINRFALSYAPGSAIKPITGAIALQNGTLKTTDTKTISGKTWGKGGSWGGYEISRVHATSGPINMETALMYSDNIFFAQAALDMGGDKFVKGLKNFGFAEEIPFTYPLKKSQISSDGTLKDGGILLADTGYGQGQMLTNILQLATAYTPFLNGGDMLKPYLLVGEKNTGIWKEKIISPENAQAVSKMMRQVIADPRGTGHRANLPNVELAGKTGTAELKSSKEDKNGKENGVFVAYDSKNKDLLIALLIEGVQKGGGSKIVVEKVANIFK</sequence>
<dbReference type="GO" id="GO:0046677">
    <property type="term" value="P:response to antibiotic"/>
    <property type="evidence" value="ECO:0007669"/>
    <property type="project" value="InterPro"/>
</dbReference>
<evidence type="ECO:0000256" key="4">
    <source>
        <dbReference type="ARBA" id="ARBA00012448"/>
    </source>
</evidence>
<dbReference type="EC" id="3.4.16.4" evidence="4"/>
<feature type="domain" description="Penicillin-binding protein transpeptidase" evidence="8">
    <location>
        <begin position="353"/>
        <end position="667"/>
    </location>
</feature>
<dbReference type="AlphaFoldDB" id="A0A8E2IEI6"/>
<dbReference type="InterPro" id="IPR032710">
    <property type="entry name" value="NTF2-like_dom_sf"/>
</dbReference>
<dbReference type="PANTHER" id="PTHR30627:SF25">
    <property type="entry name" value="PENICILLIN-BINDING PROTEIN 3"/>
    <property type="match status" value="1"/>
</dbReference>
<evidence type="ECO:0000256" key="3">
    <source>
        <dbReference type="ARBA" id="ARBA00007171"/>
    </source>
</evidence>
<feature type="signal peptide" evidence="7">
    <location>
        <begin position="1"/>
        <end position="16"/>
    </location>
</feature>
<dbReference type="GO" id="GO:0009252">
    <property type="term" value="P:peptidoglycan biosynthetic process"/>
    <property type="evidence" value="ECO:0007669"/>
    <property type="project" value="UniProtKB-UniPathway"/>
</dbReference>
<dbReference type="Gene3D" id="3.90.1310.10">
    <property type="entry name" value="Penicillin-binding protein 2a (Domain 2)"/>
    <property type="match status" value="1"/>
</dbReference>
<dbReference type="Pfam" id="PF00905">
    <property type="entry name" value="Transpeptidase"/>
    <property type="match status" value="1"/>
</dbReference>
<evidence type="ECO:0000313" key="11">
    <source>
        <dbReference type="EMBL" id="OOP68431.1"/>
    </source>
</evidence>
<evidence type="ECO:0000256" key="5">
    <source>
        <dbReference type="ARBA" id="ARBA00023136"/>
    </source>
</evidence>
<dbReference type="UniPathway" id="UPA00219"/>
<dbReference type="SUPFAM" id="SSF54427">
    <property type="entry name" value="NTF2-like"/>
    <property type="match status" value="1"/>
</dbReference>
<dbReference type="PANTHER" id="PTHR30627">
    <property type="entry name" value="PEPTIDOGLYCAN D,D-TRANSPEPTIDASE"/>
    <property type="match status" value="1"/>
</dbReference>
<reference evidence="11 12" key="1">
    <citation type="submission" date="2017-01" db="EMBL/GenBank/DDBJ databases">
        <title>Draft genome sequence of Bacillus oleronius.</title>
        <authorList>
            <person name="Allam M."/>
        </authorList>
    </citation>
    <scope>NUCLEOTIDE SEQUENCE [LARGE SCALE GENOMIC DNA]</scope>
    <source>
        <strain evidence="11 12">DSM 9356</strain>
    </source>
</reference>
<dbReference type="InterPro" id="IPR007887">
    <property type="entry name" value="MecA_N"/>
</dbReference>
<evidence type="ECO:0000256" key="2">
    <source>
        <dbReference type="ARBA" id="ARBA00004752"/>
    </source>
</evidence>
<dbReference type="PROSITE" id="PS51257">
    <property type="entry name" value="PROKAR_LIPOPROTEIN"/>
    <property type="match status" value="1"/>
</dbReference>
<dbReference type="GO" id="GO:0005886">
    <property type="term" value="C:plasma membrane"/>
    <property type="evidence" value="ECO:0007669"/>
    <property type="project" value="TreeGrafter"/>
</dbReference>
<evidence type="ECO:0000256" key="7">
    <source>
        <dbReference type="SAM" id="SignalP"/>
    </source>
</evidence>
<dbReference type="InterPro" id="IPR001460">
    <property type="entry name" value="PCN-bd_Tpept"/>
</dbReference>
<dbReference type="Pfam" id="PF05223">
    <property type="entry name" value="MecA_N"/>
    <property type="match status" value="1"/>
</dbReference>
<evidence type="ECO:0000259" key="9">
    <source>
        <dbReference type="Pfam" id="PF03717"/>
    </source>
</evidence>
<dbReference type="Gene3D" id="3.40.710.10">
    <property type="entry name" value="DD-peptidase/beta-lactamase superfamily"/>
    <property type="match status" value="1"/>
</dbReference>
<organism evidence="11 12">
    <name type="scientific">Heyndrickxia oleronia</name>
    <dbReference type="NCBI Taxonomy" id="38875"/>
    <lineage>
        <taxon>Bacteria</taxon>
        <taxon>Bacillati</taxon>
        <taxon>Bacillota</taxon>
        <taxon>Bacilli</taxon>
        <taxon>Bacillales</taxon>
        <taxon>Bacillaceae</taxon>
        <taxon>Heyndrickxia</taxon>
    </lineage>
</organism>
<dbReference type="SUPFAM" id="SSF56601">
    <property type="entry name" value="beta-lactamase/transpeptidase-like"/>
    <property type="match status" value="1"/>
</dbReference>
<dbReference type="GO" id="GO:0016740">
    <property type="term" value="F:transferase activity"/>
    <property type="evidence" value="ECO:0007669"/>
    <property type="project" value="UniProtKB-KW"/>
</dbReference>
<dbReference type="Gene3D" id="3.10.450.100">
    <property type="entry name" value="NTF2-like, domain 1"/>
    <property type="match status" value="1"/>
</dbReference>
<dbReference type="InterPro" id="IPR005311">
    <property type="entry name" value="PBP_dimer"/>
</dbReference>
<accession>A0A8E2IEI6</accession>
<comment type="pathway">
    <text evidence="2">Cell wall biogenesis; peptidoglycan biosynthesis.</text>
</comment>
<feature type="chain" id="PRO_5038401433" description="serine-type D-Ala-D-Ala carboxypeptidase" evidence="7">
    <location>
        <begin position="17"/>
        <end position="668"/>
    </location>
</feature>
<dbReference type="GO" id="GO:0009002">
    <property type="term" value="F:serine-type D-Ala-D-Ala carboxypeptidase activity"/>
    <property type="evidence" value="ECO:0007669"/>
    <property type="project" value="UniProtKB-EC"/>
</dbReference>
<feature type="domain" description="Penicillin-binding protein dimerisation" evidence="9">
    <location>
        <begin position="153"/>
        <end position="317"/>
    </location>
</feature>
<keyword evidence="7" id="KW-0732">Signal</keyword>
<evidence type="ECO:0000259" key="10">
    <source>
        <dbReference type="Pfam" id="PF05223"/>
    </source>
</evidence>
<dbReference type="Proteomes" id="UP000189761">
    <property type="component" value="Unassembled WGS sequence"/>
</dbReference>
<dbReference type="InterPro" id="IPR036138">
    <property type="entry name" value="PBP_dimer_sf"/>
</dbReference>
<dbReference type="Gene3D" id="3.30.1390.30">
    <property type="entry name" value="Penicillin-binding protein 2a, domain 3"/>
    <property type="match status" value="1"/>
</dbReference>
<dbReference type="GO" id="GO:0071972">
    <property type="term" value="F:peptidoglycan L,D-transpeptidase activity"/>
    <property type="evidence" value="ECO:0007669"/>
    <property type="project" value="TreeGrafter"/>
</dbReference>
<comment type="caution">
    <text evidence="11">The sequence shown here is derived from an EMBL/GenBank/DDBJ whole genome shotgun (WGS) entry which is preliminary data.</text>
</comment>
<dbReference type="InterPro" id="IPR050515">
    <property type="entry name" value="Beta-lactam/transpept"/>
</dbReference>
<dbReference type="EMBL" id="MTLA01000109">
    <property type="protein sequence ID" value="OOP68431.1"/>
    <property type="molecule type" value="Genomic_DNA"/>
</dbReference>